<dbReference type="RefSeq" id="WP_190420690.1">
    <property type="nucleotide sequence ID" value="NZ_JAMPKK010000055.1"/>
</dbReference>
<accession>A0ABV0JWC6</accession>
<dbReference type="Gene3D" id="3.40.1760.10">
    <property type="entry name" value="YfbM-like super family"/>
    <property type="match status" value="1"/>
</dbReference>
<protein>
    <submittedName>
        <fullName evidence="1">YfbM family protein</fullName>
    </submittedName>
</protein>
<dbReference type="SUPFAM" id="SSF111069">
    <property type="entry name" value="Hypothetical protein yfbM"/>
    <property type="match status" value="1"/>
</dbReference>
<organism evidence="1 2">
    <name type="scientific">Funiculus sociatus GB2-A5</name>
    <dbReference type="NCBI Taxonomy" id="2933946"/>
    <lineage>
        <taxon>Bacteria</taxon>
        <taxon>Bacillati</taxon>
        <taxon>Cyanobacteriota</taxon>
        <taxon>Cyanophyceae</taxon>
        <taxon>Coleofasciculales</taxon>
        <taxon>Coleofasciculaceae</taxon>
        <taxon>Funiculus</taxon>
    </lineage>
</organism>
<gene>
    <name evidence="1" type="ORF">NDI37_20985</name>
</gene>
<comment type="caution">
    <text evidence="1">The sequence shown here is derived from an EMBL/GenBank/DDBJ whole genome shotgun (WGS) entry which is preliminary data.</text>
</comment>
<evidence type="ECO:0000313" key="1">
    <source>
        <dbReference type="EMBL" id="MEP0866932.1"/>
    </source>
</evidence>
<proteinExistence type="predicted"/>
<dbReference type="InterPro" id="IPR015068">
    <property type="entry name" value="DUF1877"/>
</dbReference>
<dbReference type="Pfam" id="PF08974">
    <property type="entry name" value="DUF1877"/>
    <property type="match status" value="1"/>
</dbReference>
<sequence length="199" mass="23618">MSTAIALSQVSSKVLEKLEENPYAYDVFFEAITISDPNDWQEFKFVFYQQDFDEFKADAPRLLAEGKNRRLYLGENWQPIQFYLTATCGEEDLIFPNSYSKDENDLLRVNAVTSVNYLKYERYIRYFTADEVKDVVEELSRVAQEDDTERLRKICRKAKVNFWEREYENWIEYTELFNELIDYYKDAADKGNAMLISIG</sequence>
<dbReference type="InterPro" id="IPR035944">
    <property type="entry name" value="YfbM-like_sf"/>
</dbReference>
<name>A0ABV0JWC6_9CYAN</name>
<keyword evidence="2" id="KW-1185">Reference proteome</keyword>
<dbReference type="Proteomes" id="UP001442494">
    <property type="component" value="Unassembled WGS sequence"/>
</dbReference>
<reference evidence="1 2" key="1">
    <citation type="submission" date="2022-04" db="EMBL/GenBank/DDBJ databases">
        <title>Positive selection, recombination, and allopatry shape intraspecific diversity of widespread and dominant cyanobacteria.</title>
        <authorList>
            <person name="Wei J."/>
            <person name="Shu W."/>
            <person name="Hu C."/>
        </authorList>
    </citation>
    <scope>NUCLEOTIDE SEQUENCE [LARGE SCALE GENOMIC DNA]</scope>
    <source>
        <strain evidence="1 2">GB2-A5</strain>
    </source>
</reference>
<evidence type="ECO:0000313" key="2">
    <source>
        <dbReference type="Proteomes" id="UP001442494"/>
    </source>
</evidence>
<dbReference type="EMBL" id="JAMPKK010000055">
    <property type="protein sequence ID" value="MEP0866932.1"/>
    <property type="molecule type" value="Genomic_DNA"/>
</dbReference>